<dbReference type="InterPro" id="IPR000587">
    <property type="entry name" value="Creatinase_N"/>
</dbReference>
<evidence type="ECO:0000256" key="2">
    <source>
        <dbReference type="ARBA" id="ARBA00008766"/>
    </source>
</evidence>
<accession>A0ABS1J865</accession>
<organism evidence="8 9">
    <name type="scientific">Tumebacillus amylolyticus</name>
    <dbReference type="NCBI Taxonomy" id="2801339"/>
    <lineage>
        <taxon>Bacteria</taxon>
        <taxon>Bacillati</taxon>
        <taxon>Bacillota</taxon>
        <taxon>Bacilli</taxon>
        <taxon>Bacillales</taxon>
        <taxon>Alicyclobacillaceae</taxon>
        <taxon>Tumebacillus</taxon>
    </lineage>
</organism>
<dbReference type="Gene3D" id="3.40.350.10">
    <property type="entry name" value="Creatinase/prolidase N-terminal domain"/>
    <property type="match status" value="1"/>
</dbReference>
<name>A0ABS1J865_9BACL</name>
<evidence type="ECO:0000256" key="3">
    <source>
        <dbReference type="ARBA" id="ARBA00022723"/>
    </source>
</evidence>
<feature type="domain" description="Creatinase N-terminal" evidence="7">
    <location>
        <begin position="7"/>
        <end position="137"/>
    </location>
</feature>
<gene>
    <name evidence="8" type="ORF">JJB07_07410</name>
</gene>
<feature type="domain" description="Peptidase M24" evidence="6">
    <location>
        <begin position="146"/>
        <end position="348"/>
    </location>
</feature>
<dbReference type="SUPFAM" id="SSF55920">
    <property type="entry name" value="Creatinase/aminopeptidase"/>
    <property type="match status" value="1"/>
</dbReference>
<evidence type="ECO:0000256" key="4">
    <source>
        <dbReference type="ARBA" id="ARBA00022801"/>
    </source>
</evidence>
<evidence type="ECO:0000313" key="9">
    <source>
        <dbReference type="Proteomes" id="UP000602284"/>
    </source>
</evidence>
<comment type="similarity">
    <text evidence="2">Belongs to the peptidase M24B family.</text>
</comment>
<comment type="cofactor">
    <cofactor evidence="1">
        <name>Mn(2+)</name>
        <dbReference type="ChEBI" id="CHEBI:29035"/>
    </cofactor>
</comment>
<dbReference type="Proteomes" id="UP000602284">
    <property type="component" value="Unassembled WGS sequence"/>
</dbReference>
<keyword evidence="4" id="KW-0378">Hydrolase</keyword>
<dbReference type="GO" id="GO:0004177">
    <property type="term" value="F:aminopeptidase activity"/>
    <property type="evidence" value="ECO:0007669"/>
    <property type="project" value="UniProtKB-KW"/>
</dbReference>
<dbReference type="InterPro" id="IPR050659">
    <property type="entry name" value="Peptidase_M24B"/>
</dbReference>
<dbReference type="PANTHER" id="PTHR46112:SF10">
    <property type="entry name" value="DIPEPTIDASE YKVY-RELATED"/>
    <property type="match status" value="1"/>
</dbReference>
<dbReference type="InterPro" id="IPR001714">
    <property type="entry name" value="Pept_M24_MAP"/>
</dbReference>
<keyword evidence="5" id="KW-0464">Manganese</keyword>
<keyword evidence="9" id="KW-1185">Reference proteome</keyword>
<keyword evidence="8" id="KW-0645">Protease</keyword>
<dbReference type="SUPFAM" id="SSF53092">
    <property type="entry name" value="Creatinase/prolidase N-terminal domain"/>
    <property type="match status" value="1"/>
</dbReference>
<evidence type="ECO:0000259" key="6">
    <source>
        <dbReference type="Pfam" id="PF00557"/>
    </source>
</evidence>
<dbReference type="EMBL" id="JAEQNB010000002">
    <property type="protein sequence ID" value="MBL0386472.1"/>
    <property type="molecule type" value="Genomic_DNA"/>
</dbReference>
<evidence type="ECO:0000259" key="7">
    <source>
        <dbReference type="Pfam" id="PF01321"/>
    </source>
</evidence>
<dbReference type="PANTHER" id="PTHR46112">
    <property type="entry name" value="AMINOPEPTIDASE"/>
    <property type="match status" value="1"/>
</dbReference>
<reference evidence="8 9" key="1">
    <citation type="submission" date="2021-01" db="EMBL/GenBank/DDBJ databases">
        <title>Tumebacillus sp. strain ITR2 16S ribosomal RNA gene Genome sequencing and assembly.</title>
        <authorList>
            <person name="Kang M."/>
        </authorList>
    </citation>
    <scope>NUCLEOTIDE SEQUENCE [LARGE SCALE GENOMIC DNA]</scope>
    <source>
        <strain evidence="8 9">ITR2</strain>
    </source>
</reference>
<evidence type="ECO:0000256" key="1">
    <source>
        <dbReference type="ARBA" id="ARBA00001936"/>
    </source>
</evidence>
<dbReference type="Pfam" id="PF01321">
    <property type="entry name" value="Creatinase_N"/>
    <property type="match status" value="1"/>
</dbReference>
<proteinExistence type="inferred from homology"/>
<dbReference type="InterPro" id="IPR000994">
    <property type="entry name" value="Pept_M24"/>
</dbReference>
<dbReference type="RefSeq" id="WP_201633029.1">
    <property type="nucleotide sequence ID" value="NZ_JAEQNB010000002.1"/>
</dbReference>
<dbReference type="PRINTS" id="PR00599">
    <property type="entry name" value="MAPEPTIDASE"/>
</dbReference>
<dbReference type="InterPro" id="IPR036005">
    <property type="entry name" value="Creatinase/aminopeptidase-like"/>
</dbReference>
<comment type="caution">
    <text evidence="8">The sequence shown here is derived from an EMBL/GenBank/DDBJ whole genome shotgun (WGS) entry which is preliminary data.</text>
</comment>
<dbReference type="PROSITE" id="PS00491">
    <property type="entry name" value="PROLINE_PEPTIDASE"/>
    <property type="match status" value="1"/>
</dbReference>
<keyword evidence="8" id="KW-0031">Aminopeptidase</keyword>
<evidence type="ECO:0000313" key="8">
    <source>
        <dbReference type="EMBL" id="MBL0386472.1"/>
    </source>
</evidence>
<dbReference type="InterPro" id="IPR029149">
    <property type="entry name" value="Creatin/AminoP/Spt16_N"/>
</dbReference>
<dbReference type="CDD" id="cd01092">
    <property type="entry name" value="APP-like"/>
    <property type="match status" value="1"/>
</dbReference>
<protein>
    <submittedName>
        <fullName evidence="8">Aminopeptidase P family protein</fullName>
    </submittedName>
</protein>
<keyword evidence="3" id="KW-0479">Metal-binding</keyword>
<sequence>MSIYDVRISRIRDWMKERNVEVVLVTSPPNVFYLTGFDCHPHERFMALCLYASGTEALFVPTLEKEAAEKSGFSRIVTVSDTDNPMDKVRDVVGDGPFGSLAIEKQHLTVARLEQLQTVFGTEPTVAAEDLLLGMRLQKDEAEIAIMKKAAEIADRGVEAAIRAIEVGRTEAELVTIIESTMKSLGASGTSFSTLVLTGEKSALPHGTPGTRAIQAGDFVLLDLGAVYEGYCSDITRTVVVGEPSDEQLIIYEAVLAANLAGIAATKAGLPAKVVDAAARQTIEGFGYGEFFTHRVGHGLGIEVHEFPSMHGNNEQELVPGMVFTIEPGIYLPNIGGVRIEDDVLVTENGVEILTSYPKELQILPAN</sequence>
<dbReference type="InterPro" id="IPR001131">
    <property type="entry name" value="Peptidase_M24B_aminopep-P_CS"/>
</dbReference>
<dbReference type="Gene3D" id="3.90.230.10">
    <property type="entry name" value="Creatinase/methionine aminopeptidase superfamily"/>
    <property type="match status" value="1"/>
</dbReference>
<dbReference type="Pfam" id="PF00557">
    <property type="entry name" value="Peptidase_M24"/>
    <property type="match status" value="1"/>
</dbReference>
<evidence type="ECO:0000256" key="5">
    <source>
        <dbReference type="ARBA" id="ARBA00023211"/>
    </source>
</evidence>